<sequence>MTEGTPEKQQQLQSLAHLGPICALQCLNDEVILVGDGPVLKIYNYSTSQLVFQRQIFARNKIHGICLSKKNQSDSDDPTLAIFGGRSLAIVKLSELKSSPTPIKELFAGDWIMATEFSQDKKELYCLTAHNNVTIIDPVSMKLKEVLNCDWKSILYSGSIRVLSDDKILVCAGTVMDGVLIWDLKSREVIHHLTSHEGSIFGVKASEDGKYLLSCSDDRSIKVWDLQNGGKLVANGWGHGARIWFLDFYGFNKDGGFNVFSASEDCTTRVWRFDVGDENLNQLSIMNCHTGRNIWSGCVNDDLKLGFTGGADGKLKVYDLNEQGRQGYLNDKWSLKQIGEAADVSFAKDEIIKEYFDLGYGFVGISSLGKVLVCQQFAHWKFLFEDLRYTTFSLVRGFENQRIAAISNKEGNLTLLKFDDDCNLEHKNEIQVDNLSRVNNLITLYSEGRYFFILESPNPKDYLLLKEIDKELNVINEFKFVKPKEKIVIASFTINSKLENIIIGCRFGIVLIPNLFVDHERLRLLRDPNFIPT</sequence>
<proteinExistence type="predicted"/>
<dbReference type="Proteomes" id="UP001165064">
    <property type="component" value="Unassembled WGS sequence"/>
</dbReference>
<protein>
    <submittedName>
        <fullName evidence="1">Unnamed protein product</fullName>
    </submittedName>
</protein>
<accession>A0ACB5SZS7</accession>
<dbReference type="EMBL" id="BSXS01002031">
    <property type="protein sequence ID" value="GME78001.1"/>
    <property type="molecule type" value="Genomic_DNA"/>
</dbReference>
<reference evidence="1" key="1">
    <citation type="submission" date="2023-04" db="EMBL/GenBank/DDBJ databases">
        <title>Ambrosiozyma monospora NBRC 10751.</title>
        <authorList>
            <person name="Ichikawa N."/>
            <person name="Sato H."/>
            <person name="Tonouchi N."/>
        </authorList>
    </citation>
    <scope>NUCLEOTIDE SEQUENCE</scope>
    <source>
        <strain evidence="1">NBRC 10751</strain>
    </source>
</reference>
<evidence type="ECO:0000313" key="2">
    <source>
        <dbReference type="Proteomes" id="UP001165064"/>
    </source>
</evidence>
<keyword evidence="2" id="KW-1185">Reference proteome</keyword>
<organism evidence="1 2">
    <name type="scientific">Ambrosiozyma monospora</name>
    <name type="common">Yeast</name>
    <name type="synonym">Endomycopsis monosporus</name>
    <dbReference type="NCBI Taxonomy" id="43982"/>
    <lineage>
        <taxon>Eukaryota</taxon>
        <taxon>Fungi</taxon>
        <taxon>Dikarya</taxon>
        <taxon>Ascomycota</taxon>
        <taxon>Saccharomycotina</taxon>
        <taxon>Pichiomycetes</taxon>
        <taxon>Pichiales</taxon>
        <taxon>Pichiaceae</taxon>
        <taxon>Ambrosiozyma</taxon>
    </lineage>
</organism>
<name>A0ACB5SZS7_AMBMO</name>
<gene>
    <name evidence="1" type="ORF">Amon02_000326100</name>
</gene>
<comment type="caution">
    <text evidence="1">The sequence shown here is derived from an EMBL/GenBank/DDBJ whole genome shotgun (WGS) entry which is preliminary data.</text>
</comment>
<evidence type="ECO:0000313" key="1">
    <source>
        <dbReference type="EMBL" id="GME78001.1"/>
    </source>
</evidence>